<dbReference type="EC" id="3.1.4.52" evidence="2"/>
<dbReference type="Gene3D" id="3.10.580.10">
    <property type="entry name" value="CBS-domain"/>
    <property type="match status" value="2"/>
</dbReference>
<dbReference type="Gene3D" id="2.10.70.100">
    <property type="match status" value="1"/>
</dbReference>
<evidence type="ECO:0000259" key="7">
    <source>
        <dbReference type="PROSITE" id="PS50112"/>
    </source>
</evidence>
<dbReference type="InterPro" id="IPR013767">
    <property type="entry name" value="PAS_fold"/>
</dbReference>
<feature type="domain" description="PAS" evidence="7">
    <location>
        <begin position="540"/>
        <end position="610"/>
    </location>
</feature>
<dbReference type="NCBIfam" id="TIGR00229">
    <property type="entry name" value="sensory_box"/>
    <property type="match status" value="3"/>
</dbReference>
<dbReference type="Pfam" id="PF00990">
    <property type="entry name" value="GGDEF"/>
    <property type="match status" value="1"/>
</dbReference>
<feature type="domain" description="CBS" evidence="11">
    <location>
        <begin position="139"/>
        <end position="194"/>
    </location>
</feature>
<evidence type="ECO:0000259" key="9">
    <source>
        <dbReference type="PROSITE" id="PS50883"/>
    </source>
</evidence>
<dbReference type="PROSITE" id="PS50883">
    <property type="entry name" value="EAL"/>
    <property type="match status" value="1"/>
</dbReference>
<dbReference type="SMART" id="SM00052">
    <property type="entry name" value="EAL"/>
    <property type="match status" value="1"/>
</dbReference>
<gene>
    <name evidence="12" type="ORF">BOV88_01570</name>
</gene>
<evidence type="ECO:0000259" key="11">
    <source>
        <dbReference type="PROSITE" id="PS51371"/>
    </source>
</evidence>
<dbReference type="Proteomes" id="UP000190962">
    <property type="component" value="Unassembled WGS sequence"/>
</dbReference>
<dbReference type="FunFam" id="3.20.20.450:FF:000001">
    <property type="entry name" value="Cyclic di-GMP phosphodiesterase yahA"/>
    <property type="match status" value="1"/>
</dbReference>
<dbReference type="SMART" id="SM00267">
    <property type="entry name" value="GGDEF"/>
    <property type="match status" value="1"/>
</dbReference>
<evidence type="ECO:0000259" key="8">
    <source>
        <dbReference type="PROSITE" id="PS50113"/>
    </source>
</evidence>
<evidence type="ECO:0000256" key="2">
    <source>
        <dbReference type="ARBA" id="ARBA00012282"/>
    </source>
</evidence>
<dbReference type="GO" id="GO:0006355">
    <property type="term" value="P:regulation of DNA-templated transcription"/>
    <property type="evidence" value="ECO:0007669"/>
    <property type="project" value="InterPro"/>
</dbReference>
<dbReference type="PANTHER" id="PTHR44757">
    <property type="entry name" value="DIGUANYLATE CYCLASE DGCP"/>
    <property type="match status" value="1"/>
</dbReference>
<dbReference type="InterPro" id="IPR043128">
    <property type="entry name" value="Rev_trsase/Diguanyl_cyclase"/>
</dbReference>
<dbReference type="InterPro" id="IPR000644">
    <property type="entry name" value="CBS_dom"/>
</dbReference>
<dbReference type="RefSeq" id="WP_078459000.1">
    <property type="nucleotide sequence ID" value="NZ_MPNX01000001.1"/>
</dbReference>
<feature type="domain" description="CBS" evidence="11">
    <location>
        <begin position="74"/>
        <end position="134"/>
    </location>
</feature>
<dbReference type="InterPro" id="IPR013655">
    <property type="entry name" value="PAS_fold_3"/>
</dbReference>
<evidence type="ECO:0000259" key="10">
    <source>
        <dbReference type="PROSITE" id="PS50887"/>
    </source>
</evidence>
<dbReference type="InterPro" id="IPR001633">
    <property type="entry name" value="EAL_dom"/>
</dbReference>
<reference evidence="12 13" key="1">
    <citation type="submission" date="2016-11" db="EMBL/GenBank/DDBJ databases">
        <title>Mixed transmission modes and dynamic genome evolution in an obligate animal-bacterial symbiosis.</title>
        <authorList>
            <person name="Russell S.L."/>
            <person name="Corbett-Detig R.B."/>
            <person name="Cavanaugh C.M."/>
        </authorList>
    </citation>
    <scope>NUCLEOTIDE SEQUENCE [LARGE SCALE GENOMIC DNA]</scope>
    <source>
        <strain evidence="12">MA-KB16</strain>
    </source>
</reference>
<dbReference type="GO" id="GO:0071111">
    <property type="term" value="F:cyclic-guanylate-specific phosphodiesterase activity"/>
    <property type="evidence" value="ECO:0007669"/>
    <property type="project" value="UniProtKB-EC"/>
</dbReference>
<dbReference type="InterPro" id="IPR029787">
    <property type="entry name" value="Nucleotide_cyclase"/>
</dbReference>
<dbReference type="PROSITE" id="PS50887">
    <property type="entry name" value="GGDEF"/>
    <property type="match status" value="1"/>
</dbReference>
<dbReference type="SUPFAM" id="SSF55073">
    <property type="entry name" value="Nucleotide cyclase"/>
    <property type="match status" value="1"/>
</dbReference>
<feature type="domain" description="PAS" evidence="7">
    <location>
        <begin position="416"/>
        <end position="486"/>
    </location>
</feature>
<dbReference type="InterPro" id="IPR000700">
    <property type="entry name" value="PAS-assoc_C"/>
</dbReference>
<comment type="catalytic activity">
    <reaction evidence="4">
        <text>3',3'-c-di-GMP + H2O = 5'-phosphoguanylyl(3'-&gt;5')guanosine + H(+)</text>
        <dbReference type="Rhea" id="RHEA:24902"/>
        <dbReference type="ChEBI" id="CHEBI:15377"/>
        <dbReference type="ChEBI" id="CHEBI:15378"/>
        <dbReference type="ChEBI" id="CHEBI:58754"/>
        <dbReference type="ChEBI" id="CHEBI:58805"/>
        <dbReference type="EC" id="3.1.4.52"/>
    </reaction>
    <physiologicalReaction direction="left-to-right" evidence="4">
        <dbReference type="Rhea" id="RHEA:24903"/>
    </physiologicalReaction>
</comment>
<evidence type="ECO:0000256" key="3">
    <source>
        <dbReference type="ARBA" id="ARBA00022636"/>
    </source>
</evidence>
<feature type="coiled-coil region" evidence="6">
    <location>
        <begin position="258"/>
        <end position="298"/>
    </location>
</feature>
<dbReference type="SUPFAM" id="SSF55785">
    <property type="entry name" value="PYP-like sensor domain (PAS domain)"/>
    <property type="match status" value="4"/>
</dbReference>
<dbReference type="Gene3D" id="3.20.20.450">
    <property type="entry name" value="EAL domain"/>
    <property type="match status" value="1"/>
</dbReference>
<dbReference type="InterPro" id="IPR035919">
    <property type="entry name" value="EAL_sf"/>
</dbReference>
<feature type="domain" description="EAL" evidence="9">
    <location>
        <begin position="958"/>
        <end position="1212"/>
    </location>
</feature>
<dbReference type="InterPro" id="IPR000160">
    <property type="entry name" value="GGDEF_dom"/>
</dbReference>
<dbReference type="InterPro" id="IPR000014">
    <property type="entry name" value="PAS"/>
</dbReference>
<dbReference type="PANTHER" id="PTHR44757:SF2">
    <property type="entry name" value="BIOFILM ARCHITECTURE MAINTENANCE PROTEIN MBAA"/>
    <property type="match status" value="1"/>
</dbReference>
<evidence type="ECO:0000256" key="5">
    <source>
        <dbReference type="PROSITE-ProRule" id="PRU00703"/>
    </source>
</evidence>
<dbReference type="SMART" id="SM00116">
    <property type="entry name" value="CBS"/>
    <property type="match status" value="4"/>
</dbReference>
<keyword evidence="6" id="KW-0175">Coiled coil</keyword>
<dbReference type="Pfam" id="PF00563">
    <property type="entry name" value="EAL"/>
    <property type="match status" value="1"/>
</dbReference>
<dbReference type="SUPFAM" id="SSF54631">
    <property type="entry name" value="CBS-domain pair"/>
    <property type="match status" value="2"/>
</dbReference>
<feature type="domain" description="CBS" evidence="11">
    <location>
        <begin position="10"/>
        <end position="66"/>
    </location>
</feature>
<organism evidence="12 13">
    <name type="scientific">Solemya velum gill symbiont</name>
    <dbReference type="NCBI Taxonomy" id="2340"/>
    <lineage>
        <taxon>Bacteria</taxon>
        <taxon>Pseudomonadati</taxon>
        <taxon>Pseudomonadota</taxon>
        <taxon>Gammaproteobacteria</taxon>
        <taxon>sulfur-oxidizing symbionts</taxon>
    </lineage>
</organism>
<evidence type="ECO:0000313" key="13">
    <source>
        <dbReference type="Proteomes" id="UP000190962"/>
    </source>
</evidence>
<comment type="cofactor">
    <cofactor evidence="1">
        <name>Mg(2+)</name>
        <dbReference type="ChEBI" id="CHEBI:18420"/>
    </cofactor>
</comment>
<dbReference type="PROSITE" id="PS50113">
    <property type="entry name" value="PAC"/>
    <property type="match status" value="2"/>
</dbReference>
<dbReference type="InterPro" id="IPR035965">
    <property type="entry name" value="PAS-like_dom_sf"/>
</dbReference>
<dbReference type="InterPro" id="IPR052155">
    <property type="entry name" value="Biofilm_reg_signaling"/>
</dbReference>
<feature type="domain" description="GGDEF" evidence="10">
    <location>
        <begin position="816"/>
        <end position="949"/>
    </location>
</feature>
<evidence type="ECO:0000313" key="12">
    <source>
        <dbReference type="EMBL" id="OOY36299.1"/>
    </source>
</evidence>
<dbReference type="SMART" id="SM00091">
    <property type="entry name" value="PAS"/>
    <property type="match status" value="4"/>
</dbReference>
<dbReference type="AlphaFoldDB" id="A0A1T2CN84"/>
<dbReference type="InterPro" id="IPR001610">
    <property type="entry name" value="PAC"/>
</dbReference>
<dbReference type="SMART" id="SM00086">
    <property type="entry name" value="PAC"/>
    <property type="match status" value="4"/>
</dbReference>
<dbReference type="PROSITE" id="PS51371">
    <property type="entry name" value="CBS"/>
    <property type="match status" value="4"/>
</dbReference>
<dbReference type="GO" id="GO:0071732">
    <property type="term" value="P:cellular response to nitric oxide"/>
    <property type="evidence" value="ECO:0007669"/>
    <property type="project" value="UniProtKB-ARBA"/>
</dbReference>
<feature type="domain" description="PAS" evidence="7">
    <location>
        <begin position="659"/>
        <end position="705"/>
    </location>
</feature>
<dbReference type="CDD" id="cd02205">
    <property type="entry name" value="CBS_pair_SF"/>
    <property type="match status" value="1"/>
</dbReference>
<dbReference type="SUPFAM" id="SSF141868">
    <property type="entry name" value="EAL domain-like"/>
    <property type="match status" value="1"/>
</dbReference>
<dbReference type="Pfam" id="PF00989">
    <property type="entry name" value="PAS"/>
    <property type="match status" value="1"/>
</dbReference>
<dbReference type="InterPro" id="IPR046342">
    <property type="entry name" value="CBS_dom_sf"/>
</dbReference>
<proteinExistence type="predicted"/>
<dbReference type="Gene3D" id="3.30.70.270">
    <property type="match status" value="1"/>
</dbReference>
<feature type="domain" description="PAC" evidence="8">
    <location>
        <begin position="730"/>
        <end position="784"/>
    </location>
</feature>
<dbReference type="NCBIfam" id="TIGR00254">
    <property type="entry name" value="GGDEF"/>
    <property type="match status" value="1"/>
</dbReference>
<dbReference type="FunFam" id="3.30.70.270:FF:000001">
    <property type="entry name" value="Diguanylate cyclase domain protein"/>
    <property type="match status" value="1"/>
</dbReference>
<evidence type="ECO:0000256" key="6">
    <source>
        <dbReference type="SAM" id="Coils"/>
    </source>
</evidence>
<accession>A0A1T2CN84</accession>
<dbReference type="CDD" id="cd00130">
    <property type="entry name" value="PAS"/>
    <property type="match status" value="4"/>
</dbReference>
<dbReference type="Pfam" id="PF13426">
    <property type="entry name" value="PAS_9"/>
    <property type="match status" value="2"/>
</dbReference>
<dbReference type="Gene3D" id="3.30.450.20">
    <property type="entry name" value="PAS domain"/>
    <property type="match status" value="4"/>
</dbReference>
<protein>
    <recommendedName>
        <fullName evidence="2">cyclic-guanylate-specific phosphodiesterase</fullName>
        <ecNumber evidence="2">3.1.4.52</ecNumber>
    </recommendedName>
</protein>
<evidence type="ECO:0000256" key="1">
    <source>
        <dbReference type="ARBA" id="ARBA00001946"/>
    </source>
</evidence>
<dbReference type="Pfam" id="PF00571">
    <property type="entry name" value="CBS"/>
    <property type="match status" value="4"/>
</dbReference>
<feature type="domain" description="PAC" evidence="8">
    <location>
        <begin position="359"/>
        <end position="415"/>
    </location>
</feature>
<dbReference type="CDD" id="cd01948">
    <property type="entry name" value="EAL"/>
    <property type="match status" value="1"/>
</dbReference>
<dbReference type="CDD" id="cd01949">
    <property type="entry name" value="GGDEF"/>
    <property type="match status" value="1"/>
</dbReference>
<dbReference type="EMBL" id="MPNX01000001">
    <property type="protein sequence ID" value="OOY36299.1"/>
    <property type="molecule type" value="Genomic_DNA"/>
</dbReference>
<keyword evidence="5" id="KW-0129">CBS domain</keyword>
<name>A0A1T2CN84_SOVGS</name>
<feature type="domain" description="CBS" evidence="11">
    <location>
        <begin position="203"/>
        <end position="259"/>
    </location>
</feature>
<dbReference type="PROSITE" id="PS50112">
    <property type="entry name" value="PAS"/>
    <property type="match status" value="3"/>
</dbReference>
<keyword evidence="3" id="KW-0973">c-di-GMP</keyword>
<sequence>MAQLQLADILTFPVVTVTPDRPVHDALSLMRERMISSLVVVDGDRPVGIFTERDAVLLTYRHLNAENILVGEVMSKPPLTALPGVDYHQGYGLITAQQVRHLIIVNQQGELAGIVSEGDFLKHLSTDFLVRFKEVGAVMVENVVTFPGDATVDDAVCLMRRENISCIVVEEQAQPLGIFTERDLVRLAAIPGQTFDIPLVEVMTRPVCRVTVDTALNDAIQEMDTRCIRRLVVVDAKGCIVGLVTRHDIVKQLYNRHVEHLQETLDLRESELTEVRAELKVERELRRTEERLAESQRLTRIGSWELKYETGELWWSDETFNIFEVDPRQFESTYEAFLNELHPDDRHLVNQAYTESVANHTPYDIVHPLHFKDGRFKYVNERCETFYDDAGKPLRSVGTVQDITEREQAQQLLSESQARYQSYFIHANNAILIFDPEGDLILDANPKACELLEYGHDELLHTSVSSFHPDEMEALEVFVKAVFSEGNAVTEELTCLTKSRQRISAIITGAVIPYEGNTAVLAVVQDVSDRVRLEESLAHSELMYRQLFERTGTGMTVVEADGTFSLVNQDFAKLADSVVEDIIGRSYLDFVDEQDRARIKSYHDSRLLGEEAPLSYEFRFSTAAGRTGWTLLNIAFISETGQTLTSVIDVTETKQAHERLRLAASVFDNTAEGIVVTDTDGNIIEVNKAFTEIMGYSREEVLGRNPRIWQSGRHDINFYRNMWKALIATGSWRGEIWNRCKDGDVYPGWQNINGVFDEDGKLTQYVSVVSDISQIKQSQEKLDHLAHHDALTGLPNRLLLSERLKQAIRHADRTGTDLALFFLDLDHFKHINDSLGHPLGDQLLQDVAEKLTQSLRREDTVARVGGDEFVLLLGSVSRPEDIANMAEKLLKAFRAPVLLNGHELSIGASLGISLYPQDGKSADELLHNADAAMYRAKEEGRNNYQFYTEALTYKAFERVLMENNLRQALEKEEFILHYQPQLDLHTGKIVGAEALIRWQQPQLGLISPSRFIPIAEDSGLIMPIGEWVLQEACSQAKKWLDKGIDIGRIAVNVAGPQLQRGRLVEVVQDVLAKCGLPASRLEIEVTESLLMQKTESAIKQLDELRQLGIVLAIDDFGTGYSSLSYLKQLPIHKLKIDRSFVHDIPGDPDDMAIADAVIALGKSLGLTVIAEGVETLEQAEFLRGAGCQEVQGYLYIQPVTAEQFEQLISLHELK</sequence>
<dbReference type="Pfam" id="PF08447">
    <property type="entry name" value="PAS_3"/>
    <property type="match status" value="1"/>
</dbReference>
<evidence type="ECO:0000256" key="4">
    <source>
        <dbReference type="ARBA" id="ARBA00051114"/>
    </source>
</evidence>
<comment type="caution">
    <text evidence="12">The sequence shown here is derived from an EMBL/GenBank/DDBJ whole genome shotgun (WGS) entry which is preliminary data.</text>
</comment>